<dbReference type="AlphaFoldDB" id="T1B856"/>
<dbReference type="Gene3D" id="1.20.120.330">
    <property type="entry name" value="Nucleotidyltransferases domain 2"/>
    <property type="match status" value="1"/>
</dbReference>
<dbReference type="EMBL" id="AUZX01006241">
    <property type="protein sequence ID" value="EQD64628.1"/>
    <property type="molecule type" value="Genomic_DNA"/>
</dbReference>
<gene>
    <name evidence="1" type="ORF">B1A_08769</name>
</gene>
<reference evidence="1" key="1">
    <citation type="submission" date="2013-08" db="EMBL/GenBank/DDBJ databases">
        <authorList>
            <person name="Mendez C."/>
            <person name="Richter M."/>
            <person name="Ferrer M."/>
            <person name="Sanchez J."/>
        </authorList>
    </citation>
    <scope>NUCLEOTIDE SEQUENCE</scope>
</reference>
<accession>T1B856</accession>
<organism evidence="1">
    <name type="scientific">mine drainage metagenome</name>
    <dbReference type="NCBI Taxonomy" id="410659"/>
    <lineage>
        <taxon>unclassified sequences</taxon>
        <taxon>metagenomes</taxon>
        <taxon>ecological metagenomes</taxon>
    </lineage>
</organism>
<protein>
    <submittedName>
        <fullName evidence="1">HEPN domain-containing protein</fullName>
    </submittedName>
</protein>
<proteinExistence type="predicted"/>
<reference evidence="1" key="2">
    <citation type="journal article" date="2014" name="ISME J.">
        <title>Microbial stratification in low pH oxic and suboxic macroscopic growths along an acid mine drainage.</title>
        <authorList>
            <person name="Mendez-Garcia C."/>
            <person name="Mesa V."/>
            <person name="Sprenger R.R."/>
            <person name="Richter M."/>
            <person name="Diez M.S."/>
            <person name="Solano J."/>
            <person name="Bargiela R."/>
            <person name="Golyshina O.V."/>
            <person name="Manteca A."/>
            <person name="Ramos J.L."/>
            <person name="Gallego J.R."/>
            <person name="Llorente I."/>
            <person name="Martins Dos Santos V.A."/>
            <person name="Jensen O.N."/>
            <person name="Pelaez A.I."/>
            <person name="Sanchez J."/>
            <person name="Ferrer M."/>
        </authorList>
    </citation>
    <scope>NUCLEOTIDE SEQUENCE</scope>
</reference>
<evidence type="ECO:0000313" key="1">
    <source>
        <dbReference type="EMBL" id="EQD64628.1"/>
    </source>
</evidence>
<sequence length="149" mass="16313">MSKLRTPIGDDHPDAALKHLLDAQALLGQSRADGSAYLSGYVVECALKSLWLLEVGVPPHNSMPWTRNGHNLNELAKTVAGLASIADAKTARYFKTTTRGVLSSALVHWKPEMRYQSPCMSTHDAQAWVNIANDIFLETIAQMQLDGVI</sequence>
<name>T1B856_9ZZZZ</name>
<comment type="caution">
    <text evidence="1">The sequence shown here is derived from an EMBL/GenBank/DDBJ whole genome shotgun (WGS) entry which is preliminary data.</text>
</comment>